<comment type="caution">
    <text evidence="2">The sequence shown here is derived from an EMBL/GenBank/DDBJ whole genome shotgun (WGS) entry which is preliminary data.</text>
</comment>
<protein>
    <submittedName>
        <fullName evidence="2">PAS sensor protein</fullName>
    </submittedName>
</protein>
<evidence type="ECO:0000313" key="2">
    <source>
        <dbReference type="EMBL" id="DAB37955.1"/>
    </source>
</evidence>
<dbReference type="AlphaFoldDB" id="A0A2D3WDI7"/>
<feature type="domain" description="PAS" evidence="1">
    <location>
        <begin position="16"/>
        <end position="51"/>
    </location>
</feature>
<dbReference type="CDD" id="cd00130">
    <property type="entry name" value="PAS"/>
    <property type="match status" value="1"/>
</dbReference>
<sequence length="161" mass="18740">MELQMKSGEFIVSKTDLKGNITYGNETFIEMSGYVEEELLNKPHNILRHEDMPKAVFKLLWERIAEPEGIYAYVKNKTKNGDYYWVFAYVTPSFDSRGNKIGYYSVRRRPAPNAIALIEPLYRELLQIERQNGVSASQTRLNTILTEKGVTYDQFVFNLQK</sequence>
<dbReference type="EMBL" id="DLUI01000121">
    <property type="protein sequence ID" value="DAB37955.1"/>
    <property type="molecule type" value="Genomic_DNA"/>
</dbReference>
<dbReference type="SUPFAM" id="SSF55785">
    <property type="entry name" value="PYP-like sensor domain (PAS domain)"/>
    <property type="match status" value="1"/>
</dbReference>
<proteinExistence type="predicted"/>
<accession>A0A2D3WDI7</accession>
<dbReference type="Gene3D" id="3.30.450.20">
    <property type="entry name" value="PAS domain"/>
    <property type="match status" value="1"/>
</dbReference>
<name>A0A2D3WDI7_9BACT</name>
<dbReference type="Pfam" id="PF08447">
    <property type="entry name" value="PAS_3"/>
    <property type="match status" value="1"/>
</dbReference>
<dbReference type="InterPro" id="IPR035965">
    <property type="entry name" value="PAS-like_dom_sf"/>
</dbReference>
<evidence type="ECO:0000313" key="3">
    <source>
        <dbReference type="Proteomes" id="UP000228859"/>
    </source>
</evidence>
<dbReference type="InterPro" id="IPR013655">
    <property type="entry name" value="PAS_fold_3"/>
</dbReference>
<organism evidence="2 3">
    <name type="scientific">Sulfuricurvum kujiense</name>
    <dbReference type="NCBI Taxonomy" id="148813"/>
    <lineage>
        <taxon>Bacteria</taxon>
        <taxon>Pseudomonadati</taxon>
        <taxon>Campylobacterota</taxon>
        <taxon>Epsilonproteobacteria</taxon>
        <taxon>Campylobacterales</taxon>
        <taxon>Sulfurimonadaceae</taxon>
        <taxon>Sulfuricurvum</taxon>
    </lineage>
</organism>
<dbReference type="Proteomes" id="UP000228859">
    <property type="component" value="Unassembled WGS sequence"/>
</dbReference>
<dbReference type="PROSITE" id="PS50112">
    <property type="entry name" value="PAS"/>
    <property type="match status" value="1"/>
</dbReference>
<dbReference type="RefSeq" id="WP_294895997.1">
    <property type="nucleotide sequence ID" value="NZ_DLUI01000121.1"/>
</dbReference>
<gene>
    <name evidence="2" type="ORF">CFH83_08545</name>
</gene>
<reference evidence="2 3" key="1">
    <citation type="journal article" date="2017" name="Front. Microbiol.">
        <title>Comparative Genomic Analysis of the Class Epsilonproteobacteria and Proposed Reclassification to Epsilonbacteraeota (phyl. nov.).</title>
        <authorList>
            <person name="Waite D.W."/>
            <person name="Vanwonterghem I."/>
            <person name="Rinke C."/>
            <person name="Parks D.H."/>
            <person name="Zhang Y."/>
            <person name="Takai K."/>
            <person name="Sievert S.M."/>
            <person name="Simon J."/>
            <person name="Campbell B.J."/>
            <person name="Hanson T.E."/>
            <person name="Woyke T."/>
            <person name="Klotz M.G."/>
            <person name="Hugenholtz P."/>
        </authorList>
    </citation>
    <scope>NUCLEOTIDE SEQUENCE [LARGE SCALE GENOMIC DNA]</scope>
    <source>
        <strain evidence="2">UBA12443</strain>
    </source>
</reference>
<dbReference type="InterPro" id="IPR000014">
    <property type="entry name" value="PAS"/>
</dbReference>
<evidence type="ECO:0000259" key="1">
    <source>
        <dbReference type="PROSITE" id="PS50112"/>
    </source>
</evidence>
<dbReference type="NCBIfam" id="TIGR00229">
    <property type="entry name" value="sensory_box"/>
    <property type="match status" value="1"/>
</dbReference>